<comment type="caution">
    <text evidence="1">The sequence shown here is derived from an EMBL/GenBank/DDBJ whole genome shotgun (WGS) entry which is preliminary data.</text>
</comment>
<keyword evidence="2" id="KW-1185">Reference proteome</keyword>
<protein>
    <submittedName>
        <fullName evidence="1">Uncharacterized protein</fullName>
    </submittedName>
</protein>
<organism evidence="1 2">
    <name type="scientific">Populus tomentosa</name>
    <name type="common">Chinese white poplar</name>
    <dbReference type="NCBI Taxonomy" id="118781"/>
    <lineage>
        <taxon>Eukaryota</taxon>
        <taxon>Viridiplantae</taxon>
        <taxon>Streptophyta</taxon>
        <taxon>Embryophyta</taxon>
        <taxon>Tracheophyta</taxon>
        <taxon>Spermatophyta</taxon>
        <taxon>Magnoliopsida</taxon>
        <taxon>eudicotyledons</taxon>
        <taxon>Gunneridae</taxon>
        <taxon>Pentapetalae</taxon>
        <taxon>rosids</taxon>
        <taxon>fabids</taxon>
        <taxon>Malpighiales</taxon>
        <taxon>Salicaceae</taxon>
        <taxon>Saliceae</taxon>
        <taxon>Populus</taxon>
    </lineage>
</organism>
<accession>A0A8X8D6L4</accession>
<dbReference type="EMBL" id="JAAWWB010000007">
    <property type="protein sequence ID" value="KAG6779572.1"/>
    <property type="molecule type" value="Genomic_DNA"/>
</dbReference>
<sequence length="151" mass="17453">MNAVSIAVDRSHISDNVVVSTPYRDTPRYGMGSETPMHPSRTPLRPYMTPMRDAGATPIHDGMRTPMRDRAWNPYAPMSPPRFDHEFCKYKCFSYLDIYPESSLMNILIDSITFKNFWFHLVLAIPCHGHIYLLIRTVDDTVLLNYNLSKI</sequence>
<dbReference type="AlphaFoldDB" id="A0A8X8D6L4"/>
<proteinExistence type="predicted"/>
<name>A0A8X8D6L4_POPTO</name>
<dbReference type="Proteomes" id="UP000886885">
    <property type="component" value="Chromosome 4A"/>
</dbReference>
<evidence type="ECO:0000313" key="1">
    <source>
        <dbReference type="EMBL" id="KAG6779572.1"/>
    </source>
</evidence>
<gene>
    <name evidence="1" type="ORF">POTOM_015965</name>
</gene>
<dbReference type="OrthoDB" id="28901at2759"/>
<evidence type="ECO:0000313" key="2">
    <source>
        <dbReference type="Proteomes" id="UP000886885"/>
    </source>
</evidence>
<reference evidence="1" key="1">
    <citation type="journal article" date="2020" name="bioRxiv">
        <title>Hybrid origin of Populus tomentosa Carr. identified through genome sequencing and phylogenomic analysis.</title>
        <authorList>
            <person name="An X."/>
            <person name="Gao K."/>
            <person name="Chen Z."/>
            <person name="Li J."/>
            <person name="Yang X."/>
            <person name="Yang X."/>
            <person name="Zhou J."/>
            <person name="Guo T."/>
            <person name="Zhao T."/>
            <person name="Huang S."/>
            <person name="Miao D."/>
            <person name="Khan W.U."/>
            <person name="Rao P."/>
            <person name="Ye M."/>
            <person name="Lei B."/>
            <person name="Liao W."/>
            <person name="Wang J."/>
            <person name="Ji L."/>
            <person name="Li Y."/>
            <person name="Guo B."/>
            <person name="Mustafa N.S."/>
            <person name="Li S."/>
            <person name="Yun Q."/>
            <person name="Keller S.R."/>
            <person name="Mao J."/>
            <person name="Zhang R."/>
            <person name="Strauss S.H."/>
        </authorList>
    </citation>
    <scope>NUCLEOTIDE SEQUENCE</scope>
    <source>
        <strain evidence="1">GM15</strain>
        <tissue evidence="1">Leaf</tissue>
    </source>
</reference>